<proteinExistence type="predicted"/>
<dbReference type="RefSeq" id="WP_188216716.1">
    <property type="nucleotide sequence ID" value="NZ_BAABGH010000007.1"/>
</dbReference>
<evidence type="ECO:0008006" key="4">
    <source>
        <dbReference type="Google" id="ProtNLM"/>
    </source>
</evidence>
<sequence length="129" mass="14990">MKKAFFKYLLFLLVFVLNGYNQVYANVGEQDDCMPCIKPNHSSQISADNQLNFTHTTSNESLDLKVTEIEIEESEKALSKKIGQDNAFIEFYLASEHHYNINNKSLIPNGLFCYTLFSKRHILFQIFRI</sequence>
<name>A0A8J6QIY4_9FLAO</name>
<dbReference type="Proteomes" id="UP000602057">
    <property type="component" value="Unassembled WGS sequence"/>
</dbReference>
<dbReference type="EMBL" id="JACVXC010000004">
    <property type="protein sequence ID" value="MBD0836232.1"/>
    <property type="molecule type" value="Genomic_DNA"/>
</dbReference>
<evidence type="ECO:0000313" key="2">
    <source>
        <dbReference type="EMBL" id="MBD0836232.1"/>
    </source>
</evidence>
<keyword evidence="1" id="KW-0732">Signal</keyword>
<reference evidence="2" key="1">
    <citation type="journal article" date="2013" name="Int. J. Syst. Evol. Microbiol.">
        <title>Aestuariibaculum suncheonense gen. nov., sp. nov., a marine bacterium of the family Flavobacteriaceae isolated from a tidal flat and emended descriptions of the genera Gaetbulibacter and Tamlana.</title>
        <authorList>
            <person name="Jeong S.H."/>
            <person name="Park M.S."/>
            <person name="Jin H.M."/>
            <person name="Lee K."/>
            <person name="Park W."/>
            <person name="Jeon C.O."/>
        </authorList>
    </citation>
    <scope>NUCLEOTIDE SEQUENCE</scope>
    <source>
        <strain evidence="2">SC17</strain>
    </source>
</reference>
<protein>
    <recommendedName>
        <fullName evidence="4">Secreted protein</fullName>
    </recommendedName>
</protein>
<comment type="caution">
    <text evidence="2">The sequence shown here is derived from an EMBL/GenBank/DDBJ whole genome shotgun (WGS) entry which is preliminary data.</text>
</comment>
<feature type="chain" id="PRO_5035238447" description="Secreted protein" evidence="1">
    <location>
        <begin position="26"/>
        <end position="129"/>
    </location>
</feature>
<dbReference type="AlphaFoldDB" id="A0A8J6QIY4"/>
<keyword evidence="3" id="KW-1185">Reference proteome</keyword>
<gene>
    <name evidence="2" type="ORF">ICJ84_12350</name>
</gene>
<evidence type="ECO:0000256" key="1">
    <source>
        <dbReference type="SAM" id="SignalP"/>
    </source>
</evidence>
<accession>A0A8J6QIY4</accession>
<feature type="signal peptide" evidence="1">
    <location>
        <begin position="1"/>
        <end position="25"/>
    </location>
</feature>
<organism evidence="2 3">
    <name type="scientific">Aestuariibaculum suncheonense</name>
    <dbReference type="NCBI Taxonomy" id="1028745"/>
    <lineage>
        <taxon>Bacteria</taxon>
        <taxon>Pseudomonadati</taxon>
        <taxon>Bacteroidota</taxon>
        <taxon>Flavobacteriia</taxon>
        <taxon>Flavobacteriales</taxon>
        <taxon>Flavobacteriaceae</taxon>
    </lineage>
</organism>
<reference evidence="2" key="2">
    <citation type="submission" date="2020-09" db="EMBL/GenBank/DDBJ databases">
        <authorList>
            <person name="Wu Z."/>
        </authorList>
    </citation>
    <scope>NUCLEOTIDE SEQUENCE</scope>
    <source>
        <strain evidence="2">SC17</strain>
    </source>
</reference>
<evidence type="ECO:0000313" key="3">
    <source>
        <dbReference type="Proteomes" id="UP000602057"/>
    </source>
</evidence>